<keyword evidence="1" id="KW-0136">Cellulose degradation</keyword>
<keyword evidence="1 3" id="KW-0378">Hydrolase</keyword>
<reference evidence="4" key="2">
    <citation type="submission" date="2015-01" db="EMBL/GenBank/DDBJ databases">
        <title>Evolutionary Origins and Diversification of the Mycorrhizal Mutualists.</title>
        <authorList>
            <consortium name="DOE Joint Genome Institute"/>
            <consortium name="Mycorrhizal Genomics Consortium"/>
            <person name="Kohler A."/>
            <person name="Kuo A."/>
            <person name="Nagy L.G."/>
            <person name="Floudas D."/>
            <person name="Copeland A."/>
            <person name="Barry K.W."/>
            <person name="Cichocki N."/>
            <person name="Veneault-Fourrey C."/>
            <person name="LaButti K."/>
            <person name="Lindquist E.A."/>
            <person name="Lipzen A."/>
            <person name="Lundell T."/>
            <person name="Morin E."/>
            <person name="Murat C."/>
            <person name="Riley R."/>
            <person name="Ohm R."/>
            <person name="Sun H."/>
            <person name="Tunlid A."/>
            <person name="Henrissat B."/>
            <person name="Grigoriev I.V."/>
            <person name="Hibbett D.S."/>
            <person name="Martin F."/>
        </authorList>
    </citation>
    <scope>NUCLEOTIDE SEQUENCE [LARGE SCALE GENOMIC DNA]</scope>
    <source>
        <strain evidence="4">MUT 4182</strain>
    </source>
</reference>
<dbReference type="PRINTS" id="PR00733">
    <property type="entry name" value="GLHYDRLASE6"/>
</dbReference>
<dbReference type="EC" id="3.2.1.-" evidence="1"/>
<keyword evidence="1" id="KW-0326">Glycosidase</keyword>
<gene>
    <name evidence="3" type="ORF">M407DRAFT_25151</name>
</gene>
<dbReference type="STRING" id="1051891.A0A0C3QI35"/>
<evidence type="ECO:0000256" key="2">
    <source>
        <dbReference type="SAM" id="MobiDB-lite"/>
    </source>
</evidence>
<sequence>MTFLIDTPVQNIEATAALLAELLNNAKVIYPEASVRGVATDVSNYNGLGNQPQVGYDELVYAQNLAPLLTSAGYPAHFIVDQGRSGVQNYTRVGTDWCNNKYAGFGPRPSTNTPDPLIDAIVWVKPGGQGDGTSDPSSPRYDASCSSDASHVPAPEAGTWFQAYFEQLLVNANPPF</sequence>
<dbReference type="PANTHER" id="PTHR34876:SF4">
    <property type="entry name" value="1,4-BETA-D-GLUCAN CELLOBIOHYDROLASE C-RELATED"/>
    <property type="match status" value="1"/>
</dbReference>
<accession>A0A0C3QI35</accession>
<dbReference type="InterPro" id="IPR016288">
    <property type="entry name" value="Beta_cellobiohydrolase"/>
</dbReference>
<name>A0A0C3QI35_9AGAM</name>
<dbReference type="HOGENOM" id="CLU_1526300_0_0_1"/>
<dbReference type="Pfam" id="PF01341">
    <property type="entry name" value="Glyco_hydro_6"/>
    <property type="match status" value="1"/>
</dbReference>
<dbReference type="SUPFAM" id="SSF51989">
    <property type="entry name" value="Glycosyl hydrolases family 6, cellulases"/>
    <property type="match status" value="1"/>
</dbReference>
<dbReference type="OrthoDB" id="64893at2759"/>
<dbReference type="GO" id="GO:0030245">
    <property type="term" value="P:cellulose catabolic process"/>
    <property type="evidence" value="ECO:0007669"/>
    <property type="project" value="UniProtKB-KW"/>
</dbReference>
<evidence type="ECO:0000256" key="1">
    <source>
        <dbReference type="RuleBase" id="RU361186"/>
    </source>
</evidence>
<dbReference type="Gene3D" id="3.20.20.40">
    <property type="entry name" value="1, 4-beta cellobiohydrolase"/>
    <property type="match status" value="1"/>
</dbReference>
<dbReference type="AlphaFoldDB" id="A0A0C3QI35"/>
<keyword evidence="1" id="KW-0119">Carbohydrate metabolism</keyword>
<organism evidence="3 4">
    <name type="scientific">Tulasnella calospora MUT 4182</name>
    <dbReference type="NCBI Taxonomy" id="1051891"/>
    <lineage>
        <taxon>Eukaryota</taxon>
        <taxon>Fungi</taxon>
        <taxon>Dikarya</taxon>
        <taxon>Basidiomycota</taxon>
        <taxon>Agaricomycotina</taxon>
        <taxon>Agaricomycetes</taxon>
        <taxon>Cantharellales</taxon>
        <taxon>Tulasnellaceae</taxon>
        <taxon>Tulasnella</taxon>
    </lineage>
</organism>
<dbReference type="Proteomes" id="UP000054248">
    <property type="component" value="Unassembled WGS sequence"/>
</dbReference>
<feature type="region of interest" description="Disordered" evidence="2">
    <location>
        <begin position="125"/>
        <end position="149"/>
    </location>
</feature>
<comment type="similarity">
    <text evidence="1">Belongs to the glycosyl hydrolase family 6.</text>
</comment>
<keyword evidence="1" id="KW-0624">Polysaccharide degradation</keyword>
<dbReference type="GO" id="GO:0004553">
    <property type="term" value="F:hydrolase activity, hydrolyzing O-glycosyl compounds"/>
    <property type="evidence" value="ECO:0007669"/>
    <property type="project" value="InterPro"/>
</dbReference>
<reference evidence="3 4" key="1">
    <citation type="submission" date="2014-04" db="EMBL/GenBank/DDBJ databases">
        <authorList>
            <consortium name="DOE Joint Genome Institute"/>
            <person name="Kuo A."/>
            <person name="Girlanda M."/>
            <person name="Perotto S."/>
            <person name="Kohler A."/>
            <person name="Nagy L.G."/>
            <person name="Floudas D."/>
            <person name="Copeland A."/>
            <person name="Barry K.W."/>
            <person name="Cichocki N."/>
            <person name="Veneault-Fourrey C."/>
            <person name="LaButti K."/>
            <person name="Lindquist E.A."/>
            <person name="Lipzen A."/>
            <person name="Lundell T."/>
            <person name="Morin E."/>
            <person name="Murat C."/>
            <person name="Sun H."/>
            <person name="Tunlid A."/>
            <person name="Henrissat B."/>
            <person name="Grigoriev I.V."/>
            <person name="Hibbett D.S."/>
            <person name="Martin F."/>
            <person name="Nordberg H.P."/>
            <person name="Cantor M.N."/>
            <person name="Hua S.X."/>
        </authorList>
    </citation>
    <scope>NUCLEOTIDE SEQUENCE [LARGE SCALE GENOMIC DNA]</scope>
    <source>
        <strain evidence="3 4">MUT 4182</strain>
    </source>
</reference>
<protein>
    <recommendedName>
        <fullName evidence="1">Glucanase</fullName>
        <ecNumber evidence="1">3.2.1.-</ecNumber>
    </recommendedName>
</protein>
<evidence type="ECO:0000313" key="4">
    <source>
        <dbReference type="Proteomes" id="UP000054248"/>
    </source>
</evidence>
<proteinExistence type="inferred from homology"/>
<evidence type="ECO:0000313" key="3">
    <source>
        <dbReference type="EMBL" id="KIO25554.1"/>
    </source>
</evidence>
<dbReference type="EMBL" id="KN823040">
    <property type="protein sequence ID" value="KIO25554.1"/>
    <property type="molecule type" value="Genomic_DNA"/>
</dbReference>
<keyword evidence="4" id="KW-1185">Reference proteome</keyword>
<dbReference type="PANTHER" id="PTHR34876">
    <property type="match status" value="1"/>
</dbReference>
<dbReference type="InterPro" id="IPR036434">
    <property type="entry name" value="Beta_cellobiohydrolase_sf"/>
</dbReference>